<feature type="transmembrane region" description="Helical" evidence="4">
    <location>
        <begin position="185"/>
        <end position="207"/>
    </location>
</feature>
<feature type="transmembrane region" description="Helical" evidence="4">
    <location>
        <begin position="97"/>
        <end position="118"/>
    </location>
</feature>
<name>E4X8Y3_OIKDI</name>
<keyword evidence="2 4" id="KW-1133">Transmembrane helix</keyword>
<evidence type="ECO:0000256" key="1">
    <source>
        <dbReference type="ARBA" id="ARBA00022692"/>
    </source>
</evidence>
<feature type="transmembrane region" description="Helical" evidence="4">
    <location>
        <begin position="130"/>
        <end position="155"/>
    </location>
</feature>
<dbReference type="InterPro" id="IPR011701">
    <property type="entry name" value="MFS"/>
</dbReference>
<dbReference type="InterPro" id="IPR036259">
    <property type="entry name" value="MFS_trans_sf"/>
</dbReference>
<evidence type="ECO:0000313" key="5">
    <source>
        <dbReference type="EMBL" id="CBY18911.1"/>
    </source>
</evidence>
<evidence type="ECO:0000313" key="6">
    <source>
        <dbReference type="Proteomes" id="UP000001307"/>
    </source>
</evidence>
<dbReference type="EMBL" id="FN653030">
    <property type="protein sequence ID" value="CBY18911.1"/>
    <property type="molecule type" value="Genomic_DNA"/>
</dbReference>
<feature type="transmembrane region" description="Helical" evidence="4">
    <location>
        <begin position="9"/>
        <end position="36"/>
    </location>
</feature>
<reference evidence="5" key="1">
    <citation type="journal article" date="2010" name="Science">
        <title>Plasticity of animal genome architecture unmasked by rapid evolution of a pelagic tunicate.</title>
        <authorList>
            <person name="Denoeud F."/>
            <person name="Henriet S."/>
            <person name="Mungpakdee S."/>
            <person name="Aury J.M."/>
            <person name="Da Silva C."/>
            <person name="Brinkmann H."/>
            <person name="Mikhaleva J."/>
            <person name="Olsen L.C."/>
            <person name="Jubin C."/>
            <person name="Canestro C."/>
            <person name="Bouquet J.M."/>
            <person name="Danks G."/>
            <person name="Poulain J."/>
            <person name="Campsteijn C."/>
            <person name="Adamski M."/>
            <person name="Cross I."/>
            <person name="Yadetie F."/>
            <person name="Muffato M."/>
            <person name="Louis A."/>
            <person name="Butcher S."/>
            <person name="Tsagkogeorga G."/>
            <person name="Konrad A."/>
            <person name="Singh S."/>
            <person name="Jensen M.F."/>
            <person name="Cong E.H."/>
            <person name="Eikeseth-Otteraa H."/>
            <person name="Noel B."/>
            <person name="Anthouard V."/>
            <person name="Porcel B.M."/>
            <person name="Kachouri-Lafond R."/>
            <person name="Nishino A."/>
            <person name="Ugolini M."/>
            <person name="Chourrout P."/>
            <person name="Nishida H."/>
            <person name="Aasland R."/>
            <person name="Huzurbazar S."/>
            <person name="Westhof E."/>
            <person name="Delsuc F."/>
            <person name="Lehrach H."/>
            <person name="Reinhardt R."/>
            <person name="Weissenbach J."/>
            <person name="Roy S.W."/>
            <person name="Artiguenave F."/>
            <person name="Postlethwait J.H."/>
            <person name="Manak J.R."/>
            <person name="Thompson E.M."/>
            <person name="Jaillon O."/>
            <person name="Du Pasquier L."/>
            <person name="Boudinot P."/>
            <person name="Liberles D.A."/>
            <person name="Volff J.N."/>
            <person name="Philippe H."/>
            <person name="Lenhard B."/>
            <person name="Roest Crollius H."/>
            <person name="Wincker P."/>
            <person name="Chourrout D."/>
        </authorList>
    </citation>
    <scope>NUCLEOTIDE SEQUENCE [LARGE SCALE GENOMIC DNA]</scope>
</reference>
<dbReference type="SUPFAM" id="SSF103473">
    <property type="entry name" value="MFS general substrate transporter"/>
    <property type="match status" value="1"/>
</dbReference>
<evidence type="ECO:0008006" key="7">
    <source>
        <dbReference type="Google" id="ProtNLM"/>
    </source>
</evidence>
<protein>
    <recommendedName>
        <fullName evidence="7">Major facilitator superfamily (MFS) profile domain-containing protein</fullName>
    </recommendedName>
</protein>
<evidence type="ECO:0000256" key="2">
    <source>
        <dbReference type="ARBA" id="ARBA00022989"/>
    </source>
</evidence>
<organism evidence="5">
    <name type="scientific">Oikopleura dioica</name>
    <name type="common">Tunicate</name>
    <dbReference type="NCBI Taxonomy" id="34765"/>
    <lineage>
        <taxon>Eukaryota</taxon>
        <taxon>Metazoa</taxon>
        <taxon>Chordata</taxon>
        <taxon>Tunicata</taxon>
        <taxon>Appendicularia</taxon>
        <taxon>Copelata</taxon>
        <taxon>Oikopleuridae</taxon>
        <taxon>Oikopleura</taxon>
    </lineage>
</organism>
<dbReference type="PANTHER" id="PTHR23121:SF9">
    <property type="entry name" value="SODIUM-DEPENDENT GLUCOSE TRANSPORTER 1"/>
    <property type="match status" value="1"/>
</dbReference>
<evidence type="ECO:0000256" key="3">
    <source>
        <dbReference type="ARBA" id="ARBA00023136"/>
    </source>
</evidence>
<feature type="transmembrane region" description="Helical" evidence="4">
    <location>
        <begin position="305"/>
        <end position="323"/>
    </location>
</feature>
<accession>E4X8Y3</accession>
<evidence type="ECO:0000256" key="4">
    <source>
        <dbReference type="SAM" id="Phobius"/>
    </source>
</evidence>
<feature type="transmembrane region" description="Helical" evidence="4">
    <location>
        <begin position="391"/>
        <end position="411"/>
    </location>
</feature>
<feature type="transmembrane region" description="Helical" evidence="4">
    <location>
        <begin position="234"/>
        <end position="258"/>
    </location>
</feature>
<keyword evidence="6" id="KW-1185">Reference proteome</keyword>
<feature type="transmembrane region" description="Helical" evidence="4">
    <location>
        <begin position="48"/>
        <end position="68"/>
    </location>
</feature>
<dbReference type="InParanoid" id="E4X8Y3"/>
<dbReference type="OrthoDB" id="546893at2759"/>
<feature type="transmembrane region" description="Helical" evidence="4">
    <location>
        <begin position="364"/>
        <end position="385"/>
    </location>
</feature>
<dbReference type="PANTHER" id="PTHR23121">
    <property type="entry name" value="SODIUM-DEPENDENT GLUCOSE TRANSPORTER 1"/>
    <property type="match status" value="1"/>
</dbReference>
<feature type="transmembrane region" description="Helical" evidence="4">
    <location>
        <begin position="75"/>
        <end position="91"/>
    </location>
</feature>
<keyword evidence="3 4" id="KW-0472">Membrane</keyword>
<dbReference type="GO" id="GO:0022857">
    <property type="term" value="F:transmembrane transporter activity"/>
    <property type="evidence" value="ECO:0007669"/>
    <property type="project" value="InterPro"/>
</dbReference>
<proteinExistence type="predicted"/>
<dbReference type="Pfam" id="PF07690">
    <property type="entry name" value="MFS_1"/>
    <property type="match status" value="1"/>
</dbReference>
<keyword evidence="1 4" id="KW-0812">Transmembrane</keyword>
<dbReference type="Gene3D" id="1.20.1250.20">
    <property type="entry name" value="MFS general substrate transporter like domains"/>
    <property type="match status" value="1"/>
</dbReference>
<dbReference type="Proteomes" id="UP000001307">
    <property type="component" value="Unassembled WGS sequence"/>
</dbReference>
<sequence>MSNSYDRTFLFLGIAWVRTLCGLFIATTSISIPVLAHNVESDLGTTSWMFTFRIFGAFLGGVLGSTCAKQVNPNKIFAVATFVAAVALYWTPSITSLTVLLLVCLLFGTIHGLVDSIGQIIILEHALKPGLFILGFHALFTFGSILGALLVRVFLDPSLEQPCPNDPEHHKRIVLLPEVLNSFQYAFIVPAYALFAAVIIQFIQVYLSTYEKVNVPKTSMSETAINEPIRPSKIFLVFYIGTLFFAATSYQVTFSFLHPFTRCDDYLQVSSEESATNVIWYWFANMLGRFFIMYLLNKKYNVRKIFTSVASLLLLIQLILEFAPLPAYVFMALEDICGFLLSGVIPLCIVYASSQFDLCEGYMWTIYVGCNLLCMFNPVAIGFWMTIDNRGFVHALLIACASLLLFQQLMFHSAKTINVPAEKSSSGISLSAISSAISIKI</sequence>
<gene>
    <name evidence="5" type="ORF">GSOID_T00004329001</name>
</gene>
<feature type="transmembrane region" description="Helical" evidence="4">
    <location>
        <begin position="278"/>
        <end position="296"/>
    </location>
</feature>
<dbReference type="AlphaFoldDB" id="E4X8Y3"/>